<organism evidence="1">
    <name type="scientific">marine sediment metagenome</name>
    <dbReference type="NCBI Taxonomy" id="412755"/>
    <lineage>
        <taxon>unclassified sequences</taxon>
        <taxon>metagenomes</taxon>
        <taxon>ecological metagenomes</taxon>
    </lineage>
</organism>
<comment type="caution">
    <text evidence="1">The sequence shown here is derived from an EMBL/GenBank/DDBJ whole genome shotgun (WGS) entry which is preliminary data.</text>
</comment>
<reference evidence="1" key="1">
    <citation type="journal article" date="2014" name="Front. Microbiol.">
        <title>High frequency of phylogenetically diverse reductive dehalogenase-homologous genes in deep subseafloor sedimentary metagenomes.</title>
        <authorList>
            <person name="Kawai M."/>
            <person name="Futagami T."/>
            <person name="Toyoda A."/>
            <person name="Takaki Y."/>
            <person name="Nishi S."/>
            <person name="Hori S."/>
            <person name="Arai W."/>
            <person name="Tsubouchi T."/>
            <person name="Morono Y."/>
            <person name="Uchiyama I."/>
            <person name="Ito T."/>
            <person name="Fujiyama A."/>
            <person name="Inagaki F."/>
            <person name="Takami H."/>
        </authorList>
    </citation>
    <scope>NUCLEOTIDE SEQUENCE</scope>
    <source>
        <strain evidence="1">Expedition CK06-06</strain>
    </source>
</reference>
<evidence type="ECO:0000313" key="1">
    <source>
        <dbReference type="EMBL" id="GAG16009.1"/>
    </source>
</evidence>
<sequence length="68" mass="8074">MSEERWFCTIEFEFVVDTEPSKPRHESDAEIDFATRAFYEGLRPRLDKAFPGNDGISWIRLSTPKRMY</sequence>
<gene>
    <name evidence="1" type="ORF">S01H1_57974</name>
</gene>
<name>X0VD14_9ZZZZ</name>
<proteinExistence type="predicted"/>
<protein>
    <submittedName>
        <fullName evidence="1">Uncharacterized protein</fullName>
    </submittedName>
</protein>
<accession>X0VD14</accession>
<dbReference type="AlphaFoldDB" id="X0VD14"/>
<dbReference type="EMBL" id="BARS01037842">
    <property type="protein sequence ID" value="GAG16009.1"/>
    <property type="molecule type" value="Genomic_DNA"/>
</dbReference>